<dbReference type="EMBL" id="JBANRG010000101">
    <property type="protein sequence ID" value="KAK7435901.1"/>
    <property type="molecule type" value="Genomic_DNA"/>
</dbReference>
<protein>
    <recommendedName>
        <fullName evidence="3">F-box domain-containing protein</fullName>
    </recommendedName>
</protein>
<organism evidence="1 2">
    <name type="scientific">Marasmiellus scandens</name>
    <dbReference type="NCBI Taxonomy" id="2682957"/>
    <lineage>
        <taxon>Eukaryota</taxon>
        <taxon>Fungi</taxon>
        <taxon>Dikarya</taxon>
        <taxon>Basidiomycota</taxon>
        <taxon>Agaricomycotina</taxon>
        <taxon>Agaricomycetes</taxon>
        <taxon>Agaricomycetidae</taxon>
        <taxon>Agaricales</taxon>
        <taxon>Marasmiineae</taxon>
        <taxon>Omphalotaceae</taxon>
        <taxon>Marasmiellus</taxon>
    </lineage>
</organism>
<keyword evidence="2" id="KW-1185">Reference proteome</keyword>
<reference evidence="1 2" key="1">
    <citation type="submission" date="2024-01" db="EMBL/GenBank/DDBJ databases">
        <title>A draft genome for the cacao thread blight pathogen Marasmiellus scandens.</title>
        <authorList>
            <person name="Baruah I.K."/>
            <person name="Leung J."/>
            <person name="Bukari Y."/>
            <person name="Amoako-Attah I."/>
            <person name="Meinhardt L.W."/>
            <person name="Bailey B.A."/>
            <person name="Cohen S.P."/>
        </authorList>
    </citation>
    <scope>NUCLEOTIDE SEQUENCE [LARGE SCALE GENOMIC DNA]</scope>
    <source>
        <strain evidence="1 2">GH-19</strain>
    </source>
</reference>
<name>A0ABR1ILG3_9AGAR</name>
<accession>A0ABR1ILG3</accession>
<comment type="caution">
    <text evidence="1">The sequence shown here is derived from an EMBL/GenBank/DDBJ whole genome shotgun (WGS) entry which is preliminary data.</text>
</comment>
<proteinExistence type="predicted"/>
<dbReference type="Proteomes" id="UP001498398">
    <property type="component" value="Unassembled WGS sequence"/>
</dbReference>
<evidence type="ECO:0000313" key="1">
    <source>
        <dbReference type="EMBL" id="KAK7435901.1"/>
    </source>
</evidence>
<evidence type="ECO:0008006" key="3">
    <source>
        <dbReference type="Google" id="ProtNLM"/>
    </source>
</evidence>
<gene>
    <name evidence="1" type="ORF">VKT23_019432</name>
</gene>
<evidence type="ECO:0000313" key="2">
    <source>
        <dbReference type="Proteomes" id="UP001498398"/>
    </source>
</evidence>
<sequence>MFIKQADFMTRVPPELWKEIFESVCVGGNLFGLEFITPPSPQATLRLQLAHVRPALFLSSVCKHWRTIALSTPILWSNFKVFCSPHFVDFRLMDLAIQRSQTQPLTITIHGSFPCPNSTRPFRHLVTTSARWINFHFLGDGMQPDSPGYVELKRILFYEISQVPILRSIGTNTTLLSSNLPWVQSAPKLSSLALIRHDGLVPKEDYPWERITQLHLGKRFYSTRAQDVIAGVLLHCANLTKLELRDIFFGSQTLEPSSPVVLRHLAMLSIIQQERHFIRLLDSVRDEMALPALVSLELTFVGSRTSSDEETVP</sequence>
<dbReference type="Gene3D" id="1.20.1280.50">
    <property type="match status" value="1"/>
</dbReference>